<sequence length="99" mass="10847">MPEQIPPSWGFLGLDMPLIKPLDIDPETATDAEREAARLTELAIECELRARHCASTPTWLREAMAAMNAASRMAPQGPLDGTLGGAAITYQREEDQDPR</sequence>
<dbReference type="Proteomes" id="UP000180043">
    <property type="component" value="Unassembled WGS sequence"/>
</dbReference>
<name>A0A1S1LGE2_MYCCH</name>
<accession>A0A1S1LGE2</accession>
<reference evidence="2 3" key="1">
    <citation type="submission" date="2016-10" db="EMBL/GenBank/DDBJ databases">
        <title>Evaluation of Human, Veterinary and Environmental Mycobacterium chelonae Isolates by Core Genome Phylogenomic Analysis, Targeted Gene Comparison, and Anti-microbial Susceptibility Patterns: A Tale of Mistaken Identities.</title>
        <authorList>
            <person name="Fogelson S.B."/>
            <person name="Camus A.C."/>
            <person name="Lorenz W."/>
            <person name="Vasireddy R."/>
            <person name="Vasireddy S."/>
            <person name="Smith T."/>
            <person name="Brown-Elliott B.A."/>
            <person name="Wallace R.J.Jr."/>
            <person name="Hasan N.A."/>
            <person name="Reischl U."/>
            <person name="Sanchez S."/>
        </authorList>
    </citation>
    <scope>NUCLEOTIDE SEQUENCE [LARGE SCALE GENOMIC DNA]</scope>
    <source>
        <strain evidence="2 3">15515</strain>
    </source>
</reference>
<dbReference type="RefSeq" id="WP_070947970.1">
    <property type="nucleotide sequence ID" value="NZ_MLIQ01000042.1"/>
</dbReference>
<evidence type="ECO:0000313" key="3">
    <source>
        <dbReference type="Proteomes" id="UP000180043"/>
    </source>
</evidence>
<organism evidence="2 3">
    <name type="scientific">Mycobacteroides chelonae</name>
    <name type="common">Mycobacterium chelonae</name>
    <dbReference type="NCBI Taxonomy" id="1774"/>
    <lineage>
        <taxon>Bacteria</taxon>
        <taxon>Bacillati</taxon>
        <taxon>Actinomycetota</taxon>
        <taxon>Actinomycetes</taxon>
        <taxon>Mycobacteriales</taxon>
        <taxon>Mycobacteriaceae</taxon>
        <taxon>Mycobacteroides</taxon>
    </lineage>
</organism>
<gene>
    <name evidence="2" type="ORF">BKG82_27255</name>
</gene>
<evidence type="ECO:0000256" key="1">
    <source>
        <dbReference type="SAM" id="MobiDB-lite"/>
    </source>
</evidence>
<proteinExistence type="predicted"/>
<dbReference type="AlphaFoldDB" id="A0A1S1LGE2"/>
<protein>
    <submittedName>
        <fullName evidence="2">Uncharacterized protein</fullName>
    </submittedName>
</protein>
<dbReference type="EMBL" id="MLIQ01000042">
    <property type="protein sequence ID" value="OHU47351.1"/>
    <property type="molecule type" value="Genomic_DNA"/>
</dbReference>
<comment type="caution">
    <text evidence="2">The sequence shown here is derived from an EMBL/GenBank/DDBJ whole genome shotgun (WGS) entry which is preliminary data.</text>
</comment>
<evidence type="ECO:0000313" key="2">
    <source>
        <dbReference type="EMBL" id="OHU47351.1"/>
    </source>
</evidence>
<feature type="region of interest" description="Disordered" evidence="1">
    <location>
        <begin position="75"/>
        <end position="99"/>
    </location>
</feature>